<proteinExistence type="predicted"/>
<sequence>MWNNLFLEFPETALLFKVSWESLLRKSYKIQVALILLMFFIH</sequence>
<dbReference type="AlphaFoldDB" id="A0A5P8W4F9"/>
<organism evidence="1 2">
    <name type="scientific">Nostoc sphaeroides CCNUC1</name>
    <dbReference type="NCBI Taxonomy" id="2653204"/>
    <lineage>
        <taxon>Bacteria</taxon>
        <taxon>Bacillati</taxon>
        <taxon>Cyanobacteriota</taxon>
        <taxon>Cyanophyceae</taxon>
        <taxon>Nostocales</taxon>
        <taxon>Nostocaceae</taxon>
        <taxon>Nostoc</taxon>
    </lineage>
</organism>
<dbReference type="Proteomes" id="UP000326678">
    <property type="component" value="Chromosome Gxm1"/>
</dbReference>
<gene>
    <name evidence="1" type="ORF">GXM_05117</name>
</gene>
<name>A0A5P8W4F9_9NOSO</name>
<protein>
    <submittedName>
        <fullName evidence="1">Uncharacterized protein</fullName>
    </submittedName>
</protein>
<evidence type="ECO:0000313" key="1">
    <source>
        <dbReference type="EMBL" id="QFS47625.1"/>
    </source>
</evidence>
<keyword evidence="2" id="KW-1185">Reference proteome</keyword>
<dbReference type="EMBL" id="CP045226">
    <property type="protein sequence ID" value="QFS47625.1"/>
    <property type="molecule type" value="Genomic_DNA"/>
</dbReference>
<accession>A0A5P8W4F9</accession>
<dbReference type="KEGG" id="nsh:GXM_05117"/>
<reference evidence="1 2" key="1">
    <citation type="submission" date="2019-10" db="EMBL/GenBank/DDBJ databases">
        <title>Genomic and transcriptomic insights into the perfect genentic adaptation of a filamentous nitrogen-fixing cyanobacterium to rice fields.</title>
        <authorList>
            <person name="Chen Z."/>
        </authorList>
    </citation>
    <scope>NUCLEOTIDE SEQUENCE [LARGE SCALE GENOMIC DNA]</scope>
    <source>
        <strain evidence="1">CCNUC1</strain>
    </source>
</reference>
<evidence type="ECO:0000313" key="2">
    <source>
        <dbReference type="Proteomes" id="UP000326678"/>
    </source>
</evidence>